<dbReference type="Gene3D" id="1.10.10.10">
    <property type="entry name" value="Winged helix-like DNA-binding domain superfamily/Winged helix DNA-binding domain"/>
    <property type="match status" value="1"/>
</dbReference>
<dbReference type="InterPro" id="IPR011663">
    <property type="entry name" value="UTRA"/>
</dbReference>
<dbReference type="EMBL" id="FQXC01000001">
    <property type="protein sequence ID" value="SHG68011.1"/>
    <property type="molecule type" value="Genomic_DNA"/>
</dbReference>
<dbReference type="Gene3D" id="3.40.1410.10">
    <property type="entry name" value="Chorismate lyase-like"/>
    <property type="match status" value="1"/>
</dbReference>
<dbReference type="AlphaFoldDB" id="A0A1M5LSL8"/>
<keyword evidence="1" id="KW-0805">Transcription regulation</keyword>
<keyword evidence="6" id="KW-1185">Reference proteome</keyword>
<dbReference type="SMART" id="SM00345">
    <property type="entry name" value="HTH_GNTR"/>
    <property type="match status" value="1"/>
</dbReference>
<sequence>MSMPEPKPMPLDTASGVPLYRQIVVILTNRLNAGTLLPGDAVPGEAAICSEFGVSRITARRALNELAAMGRVVRERGKGTRVLPFESTPPAMTASIDGLLENVGHMGRTTTVDVLDSRYLPATPDVAEALEIERGATVQRAVRVRALGGAPMSYLVTIVPEEIGKRIEGQDLSQTPLLLLLEEAGVPVASATQTISATVADAEVARALTVPAGSPLIEVNRLVRDENDRPVEMIRVLYRPELYRFEISMRRVTAEAGRTWTSEAPDRLRSL</sequence>
<evidence type="ECO:0000256" key="3">
    <source>
        <dbReference type="ARBA" id="ARBA00023163"/>
    </source>
</evidence>
<reference evidence="5 6" key="1">
    <citation type="submission" date="2016-11" db="EMBL/GenBank/DDBJ databases">
        <authorList>
            <person name="Jaros S."/>
            <person name="Januszkiewicz K."/>
            <person name="Wedrychowicz H."/>
        </authorList>
    </citation>
    <scope>NUCLEOTIDE SEQUENCE [LARGE SCALE GENOMIC DNA]</scope>
    <source>
        <strain evidence="5 6">DSM 29431</strain>
    </source>
</reference>
<dbReference type="PROSITE" id="PS50949">
    <property type="entry name" value="HTH_GNTR"/>
    <property type="match status" value="1"/>
</dbReference>
<evidence type="ECO:0000313" key="6">
    <source>
        <dbReference type="Proteomes" id="UP000184221"/>
    </source>
</evidence>
<gene>
    <name evidence="5" type="ORF">SAMN05443551_0266</name>
</gene>
<keyword evidence="2" id="KW-0238">DNA-binding</keyword>
<dbReference type="InterPro" id="IPR036388">
    <property type="entry name" value="WH-like_DNA-bd_sf"/>
</dbReference>
<dbReference type="PANTHER" id="PTHR44846:SF1">
    <property type="entry name" value="MANNOSYL-D-GLYCERATE TRANSPORT_METABOLISM SYSTEM REPRESSOR MNGR-RELATED"/>
    <property type="match status" value="1"/>
</dbReference>
<protein>
    <submittedName>
        <fullName evidence="5">Transcriptional regulator, GntR family</fullName>
    </submittedName>
</protein>
<dbReference type="InterPro" id="IPR050679">
    <property type="entry name" value="Bact_HTH_transcr_reg"/>
</dbReference>
<dbReference type="CDD" id="cd07377">
    <property type="entry name" value="WHTH_GntR"/>
    <property type="match status" value="1"/>
</dbReference>
<dbReference type="InterPro" id="IPR000524">
    <property type="entry name" value="Tscrpt_reg_HTH_GntR"/>
</dbReference>
<evidence type="ECO:0000313" key="5">
    <source>
        <dbReference type="EMBL" id="SHG68011.1"/>
    </source>
</evidence>
<name>A0A1M5LSL8_9RHOB</name>
<evidence type="ECO:0000256" key="1">
    <source>
        <dbReference type="ARBA" id="ARBA00023015"/>
    </source>
</evidence>
<dbReference type="Proteomes" id="UP000184221">
    <property type="component" value="Unassembled WGS sequence"/>
</dbReference>
<dbReference type="SUPFAM" id="SSF64288">
    <property type="entry name" value="Chorismate lyase-like"/>
    <property type="match status" value="1"/>
</dbReference>
<dbReference type="STRING" id="996342.SAMN05443551_0266"/>
<dbReference type="PANTHER" id="PTHR44846">
    <property type="entry name" value="MANNOSYL-D-GLYCERATE TRANSPORT/METABOLISM SYSTEM REPRESSOR MNGR-RELATED"/>
    <property type="match status" value="1"/>
</dbReference>
<dbReference type="GO" id="GO:0003677">
    <property type="term" value="F:DNA binding"/>
    <property type="evidence" value="ECO:0007669"/>
    <property type="project" value="UniProtKB-KW"/>
</dbReference>
<feature type="domain" description="HTH gntR-type" evidence="4">
    <location>
        <begin position="17"/>
        <end position="85"/>
    </location>
</feature>
<dbReference type="Pfam" id="PF07702">
    <property type="entry name" value="UTRA"/>
    <property type="match status" value="1"/>
</dbReference>
<proteinExistence type="predicted"/>
<evidence type="ECO:0000259" key="4">
    <source>
        <dbReference type="PROSITE" id="PS50949"/>
    </source>
</evidence>
<dbReference type="InterPro" id="IPR036390">
    <property type="entry name" value="WH_DNA-bd_sf"/>
</dbReference>
<dbReference type="Pfam" id="PF00392">
    <property type="entry name" value="GntR"/>
    <property type="match status" value="1"/>
</dbReference>
<organism evidence="5 6">
    <name type="scientific">Marivita hallyeonensis</name>
    <dbReference type="NCBI Taxonomy" id="996342"/>
    <lineage>
        <taxon>Bacteria</taxon>
        <taxon>Pseudomonadati</taxon>
        <taxon>Pseudomonadota</taxon>
        <taxon>Alphaproteobacteria</taxon>
        <taxon>Rhodobacterales</taxon>
        <taxon>Roseobacteraceae</taxon>
        <taxon>Marivita</taxon>
    </lineage>
</organism>
<evidence type="ECO:0000256" key="2">
    <source>
        <dbReference type="ARBA" id="ARBA00023125"/>
    </source>
</evidence>
<dbReference type="GO" id="GO:0003700">
    <property type="term" value="F:DNA-binding transcription factor activity"/>
    <property type="evidence" value="ECO:0007669"/>
    <property type="project" value="InterPro"/>
</dbReference>
<accession>A0A1M5LSL8</accession>
<dbReference type="PRINTS" id="PR00035">
    <property type="entry name" value="HTHGNTR"/>
</dbReference>
<dbReference type="SMART" id="SM00866">
    <property type="entry name" value="UTRA"/>
    <property type="match status" value="1"/>
</dbReference>
<keyword evidence="3" id="KW-0804">Transcription</keyword>
<dbReference type="SUPFAM" id="SSF46785">
    <property type="entry name" value="Winged helix' DNA-binding domain"/>
    <property type="match status" value="1"/>
</dbReference>
<dbReference type="InterPro" id="IPR028978">
    <property type="entry name" value="Chorismate_lyase_/UTRA_dom_sf"/>
</dbReference>
<dbReference type="GO" id="GO:0045892">
    <property type="term" value="P:negative regulation of DNA-templated transcription"/>
    <property type="evidence" value="ECO:0007669"/>
    <property type="project" value="TreeGrafter"/>
</dbReference>